<evidence type="ECO:0000313" key="1">
    <source>
        <dbReference type="EMBL" id="EUB53854.1"/>
    </source>
</evidence>
<accession>W6UK21</accession>
<keyword evidence="2" id="KW-1185">Reference proteome</keyword>
<name>W6UK21_ECHGR</name>
<dbReference type="GeneID" id="36347002"/>
<dbReference type="EMBL" id="APAU02000761">
    <property type="protein sequence ID" value="EUB53854.1"/>
    <property type="molecule type" value="Genomic_DNA"/>
</dbReference>
<dbReference type="AlphaFoldDB" id="W6UK21"/>
<gene>
    <name evidence="1" type="ORF">EGR_11295</name>
</gene>
<dbReference type="KEGG" id="egl:EGR_11295"/>
<comment type="caution">
    <text evidence="1">The sequence shown here is derived from an EMBL/GenBank/DDBJ whole genome shotgun (WGS) entry which is preliminary data.</text>
</comment>
<protein>
    <submittedName>
        <fullName evidence="1">Uncharacterized protein</fullName>
    </submittedName>
</protein>
<dbReference type="Proteomes" id="UP000019149">
    <property type="component" value="Unassembled WGS sequence"/>
</dbReference>
<proteinExistence type="predicted"/>
<sequence length="114" mass="12596">MIFIAIANSAATTVAKVVGTPNRPTSILLPSYIMYQAQKATIRYFKSLILVEFPSMQTSSVKSTQLCPWSSGKYSLALLKVNGHSQGHQYDLLSQAKSDPNRAAKRCFKPQMQV</sequence>
<organism evidence="1 2">
    <name type="scientific">Echinococcus granulosus</name>
    <name type="common">Hydatid tapeworm</name>
    <dbReference type="NCBI Taxonomy" id="6210"/>
    <lineage>
        <taxon>Eukaryota</taxon>
        <taxon>Metazoa</taxon>
        <taxon>Spiralia</taxon>
        <taxon>Lophotrochozoa</taxon>
        <taxon>Platyhelminthes</taxon>
        <taxon>Cestoda</taxon>
        <taxon>Eucestoda</taxon>
        <taxon>Cyclophyllidea</taxon>
        <taxon>Taeniidae</taxon>
        <taxon>Echinococcus</taxon>
        <taxon>Echinococcus granulosus group</taxon>
    </lineage>
</organism>
<evidence type="ECO:0000313" key="2">
    <source>
        <dbReference type="Proteomes" id="UP000019149"/>
    </source>
</evidence>
<dbReference type="RefSeq" id="XP_024345050.1">
    <property type="nucleotide sequence ID" value="XM_024500536.1"/>
</dbReference>
<dbReference type="CTD" id="36347002"/>
<reference evidence="1 2" key="1">
    <citation type="journal article" date="2013" name="Nat. Genet.">
        <title>The genome of the hydatid tapeworm Echinococcus granulosus.</title>
        <authorList>
            <person name="Zheng H."/>
            <person name="Zhang W."/>
            <person name="Zhang L."/>
            <person name="Zhang Z."/>
            <person name="Li J."/>
            <person name="Lu G."/>
            <person name="Zhu Y."/>
            <person name="Wang Y."/>
            <person name="Huang Y."/>
            <person name="Liu J."/>
            <person name="Kang H."/>
            <person name="Chen J."/>
            <person name="Wang L."/>
            <person name="Chen A."/>
            <person name="Yu S."/>
            <person name="Gao Z."/>
            <person name="Jin L."/>
            <person name="Gu W."/>
            <person name="Wang Z."/>
            <person name="Zhao L."/>
            <person name="Shi B."/>
            <person name="Wen H."/>
            <person name="Lin R."/>
            <person name="Jones M.K."/>
            <person name="Brejova B."/>
            <person name="Vinar T."/>
            <person name="Zhao G."/>
            <person name="McManus D.P."/>
            <person name="Chen Z."/>
            <person name="Zhou Y."/>
            <person name="Wang S."/>
        </authorList>
    </citation>
    <scope>NUCLEOTIDE SEQUENCE [LARGE SCALE GENOMIC DNA]</scope>
</reference>